<evidence type="ECO:0000256" key="6">
    <source>
        <dbReference type="ARBA" id="ARBA00023136"/>
    </source>
</evidence>
<feature type="transmembrane region" description="Helical" evidence="7">
    <location>
        <begin position="20"/>
        <end position="46"/>
    </location>
</feature>
<keyword evidence="6 7" id="KW-0472">Membrane</keyword>
<dbReference type="PATRIC" id="fig|1231190.3.peg.462"/>
<feature type="transmembrane region" description="Helical" evidence="7">
    <location>
        <begin position="148"/>
        <end position="176"/>
    </location>
</feature>
<evidence type="ECO:0000256" key="1">
    <source>
        <dbReference type="ARBA" id="ARBA00004429"/>
    </source>
</evidence>
<evidence type="ECO:0000256" key="3">
    <source>
        <dbReference type="ARBA" id="ARBA00022519"/>
    </source>
</evidence>
<feature type="domain" description="TRAP C4-dicarboxylate transport system permease DctM subunit" evidence="8">
    <location>
        <begin position="20"/>
        <end position="428"/>
    </location>
</feature>
<dbReference type="STRING" id="721133.SAMN05216176_102444"/>
<comment type="caution">
    <text evidence="9">The sequence shown here is derived from an EMBL/GenBank/DDBJ whole genome shotgun (WGS) entry which is preliminary data.</text>
</comment>
<dbReference type="AlphaFoldDB" id="K2P386"/>
<keyword evidence="7" id="KW-0813">Transport</keyword>
<dbReference type="RefSeq" id="WP_009755761.1">
    <property type="nucleotide sequence ID" value="NZ_AMSI01000001.1"/>
</dbReference>
<feature type="transmembrane region" description="Helical" evidence="7">
    <location>
        <begin position="287"/>
        <end position="306"/>
    </location>
</feature>
<dbReference type="EMBL" id="AMSI01000001">
    <property type="protein sequence ID" value="EKF44514.1"/>
    <property type="molecule type" value="Genomic_DNA"/>
</dbReference>
<evidence type="ECO:0000259" key="8">
    <source>
        <dbReference type="Pfam" id="PF06808"/>
    </source>
</evidence>
<feature type="transmembrane region" description="Helical" evidence="7">
    <location>
        <begin position="226"/>
        <end position="248"/>
    </location>
</feature>
<comment type="subunit">
    <text evidence="7">The complex comprises the extracytoplasmic solute receptor protein and the two transmembrane proteins.</text>
</comment>
<evidence type="ECO:0000256" key="2">
    <source>
        <dbReference type="ARBA" id="ARBA00022475"/>
    </source>
</evidence>
<dbReference type="PIRSF" id="PIRSF006066">
    <property type="entry name" value="HI0050"/>
    <property type="match status" value="1"/>
</dbReference>
<feature type="transmembrane region" description="Helical" evidence="7">
    <location>
        <begin position="182"/>
        <end position="205"/>
    </location>
</feature>
<protein>
    <recommendedName>
        <fullName evidence="7">TRAP transporter large permease protein</fullName>
    </recommendedName>
</protein>
<evidence type="ECO:0000256" key="7">
    <source>
        <dbReference type="RuleBase" id="RU369079"/>
    </source>
</evidence>
<organism evidence="9 10">
    <name type="scientific">Nitratireductor indicus C115</name>
    <dbReference type="NCBI Taxonomy" id="1231190"/>
    <lineage>
        <taxon>Bacteria</taxon>
        <taxon>Pseudomonadati</taxon>
        <taxon>Pseudomonadota</taxon>
        <taxon>Alphaproteobacteria</taxon>
        <taxon>Hyphomicrobiales</taxon>
        <taxon>Phyllobacteriaceae</taxon>
        <taxon>Nitratireductor</taxon>
    </lineage>
</organism>
<feature type="transmembrane region" description="Helical" evidence="7">
    <location>
        <begin position="326"/>
        <end position="351"/>
    </location>
</feature>
<evidence type="ECO:0000313" key="9">
    <source>
        <dbReference type="EMBL" id="EKF44514.1"/>
    </source>
</evidence>
<keyword evidence="4 7" id="KW-0812">Transmembrane</keyword>
<feature type="transmembrane region" description="Helical" evidence="7">
    <location>
        <begin position="413"/>
        <end position="434"/>
    </location>
</feature>
<feature type="transmembrane region" description="Helical" evidence="7">
    <location>
        <begin position="66"/>
        <end position="83"/>
    </location>
</feature>
<dbReference type="InterPro" id="IPR004681">
    <property type="entry name" value="TRAP_DctM"/>
</dbReference>
<accession>K2P386</accession>
<feature type="transmembrane region" description="Helical" evidence="7">
    <location>
        <begin position="363"/>
        <end position="383"/>
    </location>
</feature>
<dbReference type="OrthoDB" id="9790209at2"/>
<comment type="similarity">
    <text evidence="7">Belongs to the TRAP transporter large permease family.</text>
</comment>
<evidence type="ECO:0000256" key="4">
    <source>
        <dbReference type="ARBA" id="ARBA00022692"/>
    </source>
</evidence>
<dbReference type="PANTHER" id="PTHR33362:SF5">
    <property type="entry name" value="C4-DICARBOXYLATE TRAP TRANSPORTER LARGE PERMEASE PROTEIN DCTM"/>
    <property type="match status" value="1"/>
</dbReference>
<keyword evidence="10" id="KW-1185">Reference proteome</keyword>
<keyword evidence="5 7" id="KW-1133">Transmembrane helix</keyword>
<dbReference type="Proteomes" id="UP000007374">
    <property type="component" value="Unassembled WGS sequence"/>
</dbReference>
<comment type="function">
    <text evidence="7">Part of the tripartite ATP-independent periplasmic (TRAP) transport system.</text>
</comment>
<dbReference type="NCBIfam" id="TIGR00786">
    <property type="entry name" value="dctM"/>
    <property type="match status" value="1"/>
</dbReference>
<keyword evidence="2" id="KW-1003">Cell membrane</keyword>
<dbReference type="InterPro" id="IPR010656">
    <property type="entry name" value="DctM"/>
</dbReference>
<dbReference type="GO" id="GO:0022857">
    <property type="term" value="F:transmembrane transporter activity"/>
    <property type="evidence" value="ECO:0007669"/>
    <property type="project" value="UniProtKB-UniRule"/>
</dbReference>
<evidence type="ECO:0000313" key="10">
    <source>
        <dbReference type="Proteomes" id="UP000007374"/>
    </source>
</evidence>
<proteinExistence type="inferred from homology"/>
<sequence>MLYQSYDAGIAIGSDVLLSLALLAVLFLLAVPVWIALGISALVMLWSTGVLPLSLLGESLFGGVNHYALIAIPLYLLTGDALVRSGLSKQLLDVAEATMGSLRSGMGTSTVLGCGFFSCISGSDAAGCAAVGRMTYSRLVEKGYPPNYASALVAAGACTGILIPPSIAYIIIGMILGVSAASLFVAAIVPGVLVLTAIMVTNVVVNRVCGYEKSGQSFSFRRWLEAVWEAKYALSIPLIILGGIYSGIFTPTEAAAVAVMVTLLIGFYKKTLTFADIPDMLWSSAKVNGIIVPIIAVALPLAQALTLVHVPQSFVGMITSLTDDPVYIVLLMLAVLLVAGCFMEATPNIVILAPIMYPLGQEVGMHEIQFCIFMITALGVGFITPPLGLNLFVISSITGGSIFSIAARSIPFVIVMIGVVLAIAFFPSLSTWAFQ</sequence>
<gene>
    <name evidence="9" type="ORF">NA8A_02190</name>
</gene>
<evidence type="ECO:0000256" key="5">
    <source>
        <dbReference type="ARBA" id="ARBA00022989"/>
    </source>
</evidence>
<dbReference type="eggNOG" id="COG1593">
    <property type="taxonomic scope" value="Bacteria"/>
</dbReference>
<feature type="transmembrane region" description="Helical" evidence="7">
    <location>
        <begin position="254"/>
        <end position="275"/>
    </location>
</feature>
<dbReference type="PANTHER" id="PTHR33362">
    <property type="entry name" value="SIALIC ACID TRAP TRANSPORTER PERMEASE PROTEIN SIAT-RELATED"/>
    <property type="match status" value="1"/>
</dbReference>
<dbReference type="GO" id="GO:0005886">
    <property type="term" value="C:plasma membrane"/>
    <property type="evidence" value="ECO:0007669"/>
    <property type="project" value="UniProtKB-SubCell"/>
</dbReference>
<name>K2P386_9HYPH</name>
<dbReference type="Pfam" id="PF06808">
    <property type="entry name" value="DctM"/>
    <property type="match status" value="1"/>
</dbReference>
<comment type="caution">
    <text evidence="7">Lacks conserved residue(s) required for the propagation of feature annotation.</text>
</comment>
<comment type="subcellular location">
    <subcellularLocation>
        <location evidence="1 7">Cell inner membrane</location>
        <topology evidence="1 7">Multi-pass membrane protein</topology>
    </subcellularLocation>
</comment>
<keyword evidence="3 7" id="KW-0997">Cell inner membrane</keyword>
<reference evidence="9 10" key="1">
    <citation type="journal article" date="2012" name="J. Bacteriol.">
        <title>Genome Sequence of Nitratireductor indicus Type Strain C115.</title>
        <authorList>
            <person name="Lai Q."/>
            <person name="Li G."/>
            <person name="Yu Z."/>
            <person name="Shao Z."/>
        </authorList>
    </citation>
    <scope>NUCLEOTIDE SEQUENCE [LARGE SCALE GENOMIC DNA]</scope>
    <source>
        <strain evidence="9 10">C115</strain>
    </source>
</reference>